<evidence type="ECO:0000313" key="2">
    <source>
        <dbReference type="Proteomes" id="UP000198866"/>
    </source>
</evidence>
<dbReference type="AlphaFoldDB" id="A0A1H7CKT2"/>
<evidence type="ECO:0000313" key="1">
    <source>
        <dbReference type="EMBL" id="SEJ87290.1"/>
    </source>
</evidence>
<accession>A0A1H7CKT2</accession>
<protein>
    <recommendedName>
        <fullName evidence="3">CHC2 zinc finger</fullName>
    </recommendedName>
</protein>
<sequence>MSAAALLDRLDGVVRYGEGRWRARCPVCDSRRDALAITETDDGVVLLHCFRNQCAAVDIAGAVGLDASALFPPRIEGVHATKPVKRRFKAAQVLSAVNLELIEVLIIVGAILRRGSVTSTEYERLKISVRRVSLAEGATHER</sequence>
<reference evidence="2" key="1">
    <citation type="submission" date="2016-10" db="EMBL/GenBank/DDBJ databases">
        <authorList>
            <person name="Varghese N."/>
            <person name="Submissions S."/>
        </authorList>
    </citation>
    <scope>NUCLEOTIDE SEQUENCE [LARGE SCALE GENOMIC DNA]</scope>
    <source>
        <strain evidence="2">LMG 26031</strain>
    </source>
</reference>
<keyword evidence="2" id="KW-1185">Reference proteome</keyword>
<dbReference type="EMBL" id="FNYE01000021">
    <property type="protein sequence ID" value="SEJ87290.1"/>
    <property type="molecule type" value="Genomic_DNA"/>
</dbReference>
<dbReference type="RefSeq" id="WP_090869833.1">
    <property type="nucleotide sequence ID" value="NZ_FNYE01000021.1"/>
</dbReference>
<dbReference type="STRING" id="667676.SAMN05192539_102171"/>
<organism evidence="1 2">
    <name type="scientific">Paraburkholderia diazotrophica</name>
    <dbReference type="NCBI Taxonomy" id="667676"/>
    <lineage>
        <taxon>Bacteria</taxon>
        <taxon>Pseudomonadati</taxon>
        <taxon>Pseudomonadota</taxon>
        <taxon>Betaproteobacteria</taxon>
        <taxon>Burkholderiales</taxon>
        <taxon>Burkholderiaceae</taxon>
        <taxon>Paraburkholderia</taxon>
    </lineage>
</organism>
<dbReference type="Proteomes" id="UP000198866">
    <property type="component" value="Unassembled WGS sequence"/>
</dbReference>
<proteinExistence type="predicted"/>
<name>A0A1H7CKT2_9BURK</name>
<gene>
    <name evidence="1" type="ORF">SAMN05192539_102171</name>
</gene>
<dbReference type="OrthoDB" id="784829at2"/>
<evidence type="ECO:0008006" key="3">
    <source>
        <dbReference type="Google" id="ProtNLM"/>
    </source>
</evidence>